<comment type="caution">
    <text evidence="1">The sequence shown here is derived from an EMBL/GenBank/DDBJ whole genome shotgun (WGS) entry which is preliminary data.</text>
</comment>
<reference evidence="1" key="1">
    <citation type="submission" date="2021-03" db="EMBL/GenBank/DDBJ databases">
        <title>Evolutionary priming and transition to the ectomycorrhizal habit in an iconic lineage of mushroom-forming fungi: is preadaptation a requirement?</title>
        <authorList>
            <consortium name="DOE Joint Genome Institute"/>
            <person name="Looney B.P."/>
            <person name="Miyauchi S."/>
            <person name="Morin E."/>
            <person name="Drula E."/>
            <person name="Courty P.E."/>
            <person name="Chicoki N."/>
            <person name="Fauchery L."/>
            <person name="Kohler A."/>
            <person name="Kuo A."/>
            <person name="LaButti K."/>
            <person name="Pangilinan J."/>
            <person name="Lipzen A."/>
            <person name="Riley R."/>
            <person name="Andreopoulos W."/>
            <person name="He G."/>
            <person name="Johnson J."/>
            <person name="Barry K.W."/>
            <person name="Grigoriev I.V."/>
            <person name="Nagy L."/>
            <person name="Hibbett D."/>
            <person name="Henrissat B."/>
            <person name="Matheny P.B."/>
            <person name="Labbe J."/>
            <person name="Martin A.F."/>
        </authorList>
    </citation>
    <scope>NUCLEOTIDE SEQUENCE</scope>
    <source>
        <strain evidence="1">BPL698</strain>
    </source>
</reference>
<proteinExistence type="predicted"/>
<evidence type="ECO:0000313" key="2">
    <source>
        <dbReference type="Proteomes" id="UP001207468"/>
    </source>
</evidence>
<organism evidence="1 2">
    <name type="scientific">Russula earlei</name>
    <dbReference type="NCBI Taxonomy" id="71964"/>
    <lineage>
        <taxon>Eukaryota</taxon>
        <taxon>Fungi</taxon>
        <taxon>Dikarya</taxon>
        <taxon>Basidiomycota</taxon>
        <taxon>Agaricomycotina</taxon>
        <taxon>Agaricomycetes</taxon>
        <taxon>Russulales</taxon>
        <taxon>Russulaceae</taxon>
        <taxon>Russula</taxon>
    </lineage>
</organism>
<evidence type="ECO:0000313" key="1">
    <source>
        <dbReference type="EMBL" id="KAI9458560.1"/>
    </source>
</evidence>
<dbReference type="Proteomes" id="UP001207468">
    <property type="component" value="Unassembled WGS sequence"/>
</dbReference>
<accession>A0ACC0U1Y0</accession>
<name>A0ACC0U1Y0_9AGAM</name>
<protein>
    <submittedName>
        <fullName evidence="1">Uncharacterized protein</fullName>
    </submittedName>
</protein>
<sequence length="414" mass="44744">MSAIKYSNLPDIDSSGKDVYETEDAFQSLQDENNDSSDDEGPSTRPRKVVEPSAAEGIDESCLVDAAEASKRFRRAERKRIRERSFYAYPPSRTPSPTPTHPPSLALRLKLLQSELASLETELADPANPLLRRDRDQGQVDPGDLLKGIVDIKSRLAKYSVGHEGRVRLVQGILQDPPPVGHIAEKVPEKGGGGVGKTAKDTHHKSLETAKDVSEIDRRVGELEKLVGSASMSLDEDSAMPTPLLPLLTRLNTQLTVLSQPRHLDNISRRLKLLLSDLDRLATANQQKRRSAVTASATEGDSSAAAPSALPASLQEQLAPALARLIPALPQIPHILGRLRTLATLHASAAQFGNALSTLEEEQRQSRDALDALTQAIEGVEGSLAENGRVVRGNVTGLEERIDALTKRLDALGG</sequence>
<keyword evidence="2" id="KW-1185">Reference proteome</keyword>
<gene>
    <name evidence="1" type="ORF">F5148DRAFT_1220423</name>
</gene>
<dbReference type="EMBL" id="JAGFNK010000208">
    <property type="protein sequence ID" value="KAI9458560.1"/>
    <property type="molecule type" value="Genomic_DNA"/>
</dbReference>